<reference evidence="1" key="1">
    <citation type="submission" date="2023-03" db="EMBL/GenBank/DDBJ databases">
        <authorList>
            <person name="Pearce D."/>
        </authorList>
    </citation>
    <scope>NUCLEOTIDE SEQUENCE</scope>
    <source>
        <strain evidence="1">Mc</strain>
    </source>
</reference>
<dbReference type="Proteomes" id="UP001158598">
    <property type="component" value="Chromosome"/>
</dbReference>
<dbReference type="InterPro" id="IPR004260">
    <property type="entry name" value="Pyr-dimer_DNA_glycosylase"/>
</dbReference>
<accession>A0AA35XU21</accession>
<dbReference type="EMBL" id="OX458332">
    <property type="protein sequence ID" value="CAI8750719.1"/>
    <property type="molecule type" value="Genomic_DNA"/>
</dbReference>
<organism evidence="1 2">
    <name type="scientific">Methylococcus capsulatus</name>
    <dbReference type="NCBI Taxonomy" id="414"/>
    <lineage>
        <taxon>Bacteria</taxon>
        <taxon>Pseudomonadati</taxon>
        <taxon>Pseudomonadota</taxon>
        <taxon>Gammaproteobacteria</taxon>
        <taxon>Methylococcales</taxon>
        <taxon>Methylococcaceae</taxon>
        <taxon>Methylococcus</taxon>
    </lineage>
</organism>
<evidence type="ECO:0000313" key="1">
    <source>
        <dbReference type="EMBL" id="CAI8750719.1"/>
    </source>
</evidence>
<protein>
    <recommendedName>
        <fullName evidence="3">DNA lyase</fullName>
    </recommendedName>
</protein>
<evidence type="ECO:0008006" key="3">
    <source>
        <dbReference type="Google" id="ProtNLM"/>
    </source>
</evidence>
<dbReference type="RefSeq" id="WP_017364887.1">
    <property type="nucleotide sequence ID" value="NZ_CP079096.1"/>
</dbReference>
<dbReference type="Pfam" id="PF03013">
    <property type="entry name" value="Pyr_excise"/>
    <property type="match status" value="1"/>
</dbReference>
<name>A0AA35XU21_METCP</name>
<evidence type="ECO:0000313" key="2">
    <source>
        <dbReference type="Proteomes" id="UP001158598"/>
    </source>
</evidence>
<proteinExistence type="predicted"/>
<sequence length="158" mass="17892">MRLWTLHPCYLDAKGLVALWREALLAQAVLRGQTRGYTHHPQLSRFRELPDPEAAIAHYLRAVHAEAERRGYRFDAGKIAPCPVPTPMTATDGQLTYEWAHLKAKLRIRAPAWLEPMETLKRPEPHPSFRIVPGPVADWEVLPQQPNTSAADPPAARR</sequence>
<gene>
    <name evidence="1" type="ORF">MCNOR_0648</name>
</gene>
<dbReference type="AlphaFoldDB" id="A0AA35XU21"/>